<evidence type="ECO:0000313" key="2">
    <source>
        <dbReference type="Proteomes" id="UP000297555"/>
    </source>
</evidence>
<dbReference type="RefSeq" id="WP_134827526.1">
    <property type="nucleotide sequence ID" value="NZ_SPDQ01000019.1"/>
</dbReference>
<accession>A0A4Y8VFU3</accession>
<dbReference type="AlphaFoldDB" id="A0A4Y8VFU3"/>
<evidence type="ECO:0000313" key="1">
    <source>
        <dbReference type="EMBL" id="TFH79017.1"/>
    </source>
</evidence>
<name>A0A4Y8VFU3_9PSED</name>
<organism evidence="1 2">
    <name type="scientific">Pseudomonas kribbensis</name>
    <dbReference type="NCBI Taxonomy" id="1628086"/>
    <lineage>
        <taxon>Bacteria</taxon>
        <taxon>Pseudomonadati</taxon>
        <taxon>Pseudomonadota</taxon>
        <taxon>Gammaproteobacteria</taxon>
        <taxon>Pseudomonadales</taxon>
        <taxon>Pseudomonadaceae</taxon>
        <taxon>Pseudomonas</taxon>
    </lineage>
</organism>
<dbReference type="OrthoDB" id="1109149at2"/>
<gene>
    <name evidence="1" type="ORF">E4J90_18710</name>
</gene>
<proteinExistence type="predicted"/>
<protein>
    <submittedName>
        <fullName evidence="1">Uncharacterized protein</fullName>
    </submittedName>
</protein>
<dbReference type="Proteomes" id="UP000297555">
    <property type="component" value="Unassembled WGS sequence"/>
</dbReference>
<comment type="caution">
    <text evidence="1">The sequence shown here is derived from an EMBL/GenBank/DDBJ whole genome shotgun (WGS) entry which is preliminary data.</text>
</comment>
<sequence>MEYSFSAFWSTHLAGVVKRKNKLELPGWYGDLTPMKSFVPANVVPRAEFSDLSQSVWLIAAPGAVGKSTLAKEICALTGAVYLDLAEASTVAGNYLIGGLVYTDLLSAWSEGTTTIVIDALDEARLRVTQSGFEDFLADVAKVAAKGNAPIVLLGRVGIIEEAWLLLNEISGVAAPIFDIEFFDKEQAKKFVMERLAALSQLAQNDVLEYPHLSSSLANHSKVYDEAVTEVILGISKLSQADADRFVGYAPVLDAVAKVIAAEQNPARINEDMRRVLEGEVLTSLASEILIREAGKLTVQLKNAHPDFPEDLYTPEEQLHRLACKMLNLPSPPVPEVVAHKHVAVYEHAVKNLLPQHPFLNGDGKGASSSVFEAAIIAAALKNQLKHVRESAEKYISSSKHTANPFLFDFYLAFDSGQANAPAEHLGFLFDSVVSKATIGDKVRLYISENADDTLLSEIVVERDSGHLNSHILNSPAGGLITLGRKVAGVSIDCEHNNVQLGLGGQLELIAPTIVQCQQLYLACDQVVVKTEPKSTEEVVLLEAQELLAGNSVSAPIVRPTAIFRVSWPGSEAYPWTSFNATDGQGEAAHVSEGLRTLRRLVMAFRSHSKGQLARFRDKIDHFRMLKGRVGEALLQKLIDDGIIWAEGPMYCLDANKLGAKVGISFQGAQAKEYSQETRNYVSSLDI</sequence>
<dbReference type="EMBL" id="SPDQ01000019">
    <property type="protein sequence ID" value="TFH79017.1"/>
    <property type="molecule type" value="Genomic_DNA"/>
</dbReference>
<reference evidence="1 2" key="1">
    <citation type="submission" date="2019-03" db="EMBL/GenBank/DDBJ databases">
        <title>Draft genome sequence of humic substances-degrading Pseudomonas kribbensis CHA-19 from forest soil.</title>
        <authorList>
            <person name="Kim D."/>
        </authorList>
    </citation>
    <scope>NUCLEOTIDE SEQUENCE [LARGE SCALE GENOMIC DNA]</scope>
    <source>
        <strain evidence="1 2">CHA-19</strain>
    </source>
</reference>